<keyword evidence="5" id="KW-0482">Metalloprotease</keyword>
<dbReference type="Gene3D" id="3.40.140.10">
    <property type="entry name" value="Cytidine Deaminase, domain 2"/>
    <property type="match status" value="1"/>
</dbReference>
<evidence type="ECO:0000256" key="2">
    <source>
        <dbReference type="ARBA" id="ARBA00022723"/>
    </source>
</evidence>
<dbReference type="PROSITE" id="PS50249">
    <property type="entry name" value="MPN"/>
    <property type="match status" value="1"/>
</dbReference>
<dbReference type="GO" id="GO:0046872">
    <property type="term" value="F:metal ion binding"/>
    <property type="evidence" value="ECO:0007669"/>
    <property type="project" value="UniProtKB-KW"/>
</dbReference>
<keyword evidence="1" id="KW-0645">Protease</keyword>
<accession>A0A0F9LL93</accession>
<dbReference type="PANTHER" id="PTHR30471:SF3">
    <property type="entry name" value="UPF0758 PROTEIN YEES-RELATED"/>
    <property type="match status" value="1"/>
</dbReference>
<dbReference type="InterPro" id="IPR037518">
    <property type="entry name" value="MPN"/>
</dbReference>
<evidence type="ECO:0000313" key="7">
    <source>
        <dbReference type="EMBL" id="KKM95784.1"/>
    </source>
</evidence>
<protein>
    <recommendedName>
        <fullName evidence="6">MPN domain-containing protein</fullName>
    </recommendedName>
</protein>
<sequence length="144" mass="15648">MSEYTVRDAKVVYTGRAMKISVSHPRDVADFVRRKIGRAAREHFFTIWLDGRNRPLASDLVSIGTATASLVHPAQIFQGPLIAGACSIIMAHNHPSGVSSPSSEDKEVTERLAEVGKIVGVRLLDHVIVGRADYYSFSEAGGID</sequence>
<dbReference type="PROSITE" id="PS01302">
    <property type="entry name" value="UPF0758"/>
    <property type="match status" value="1"/>
</dbReference>
<keyword evidence="3" id="KW-0378">Hydrolase</keyword>
<dbReference type="InterPro" id="IPR001405">
    <property type="entry name" value="UPF0758"/>
</dbReference>
<evidence type="ECO:0000256" key="3">
    <source>
        <dbReference type="ARBA" id="ARBA00022801"/>
    </source>
</evidence>
<evidence type="ECO:0000256" key="4">
    <source>
        <dbReference type="ARBA" id="ARBA00022833"/>
    </source>
</evidence>
<dbReference type="PANTHER" id="PTHR30471">
    <property type="entry name" value="DNA REPAIR PROTEIN RADC"/>
    <property type="match status" value="1"/>
</dbReference>
<gene>
    <name evidence="7" type="ORF">LCGC14_1184800</name>
</gene>
<dbReference type="EMBL" id="LAZR01005962">
    <property type="protein sequence ID" value="KKM95784.1"/>
    <property type="molecule type" value="Genomic_DNA"/>
</dbReference>
<dbReference type="Pfam" id="PF04002">
    <property type="entry name" value="RadC"/>
    <property type="match status" value="1"/>
</dbReference>
<dbReference type="GO" id="GO:0008237">
    <property type="term" value="F:metallopeptidase activity"/>
    <property type="evidence" value="ECO:0007669"/>
    <property type="project" value="UniProtKB-KW"/>
</dbReference>
<evidence type="ECO:0000259" key="6">
    <source>
        <dbReference type="PROSITE" id="PS50249"/>
    </source>
</evidence>
<feature type="domain" description="MPN" evidence="6">
    <location>
        <begin position="21"/>
        <end position="143"/>
    </location>
</feature>
<comment type="caution">
    <text evidence="7">The sequence shown here is derived from an EMBL/GenBank/DDBJ whole genome shotgun (WGS) entry which is preliminary data.</text>
</comment>
<name>A0A0F9LL93_9ZZZZ</name>
<dbReference type="AlphaFoldDB" id="A0A0F9LL93"/>
<dbReference type="GO" id="GO:0006508">
    <property type="term" value="P:proteolysis"/>
    <property type="evidence" value="ECO:0007669"/>
    <property type="project" value="UniProtKB-KW"/>
</dbReference>
<dbReference type="InterPro" id="IPR020891">
    <property type="entry name" value="UPF0758_CS"/>
</dbReference>
<evidence type="ECO:0000256" key="5">
    <source>
        <dbReference type="ARBA" id="ARBA00023049"/>
    </source>
</evidence>
<keyword evidence="2" id="KW-0479">Metal-binding</keyword>
<evidence type="ECO:0000256" key="1">
    <source>
        <dbReference type="ARBA" id="ARBA00022670"/>
    </source>
</evidence>
<organism evidence="7">
    <name type="scientific">marine sediment metagenome</name>
    <dbReference type="NCBI Taxonomy" id="412755"/>
    <lineage>
        <taxon>unclassified sequences</taxon>
        <taxon>metagenomes</taxon>
        <taxon>ecological metagenomes</taxon>
    </lineage>
</organism>
<keyword evidence="4" id="KW-0862">Zinc</keyword>
<reference evidence="7" key="1">
    <citation type="journal article" date="2015" name="Nature">
        <title>Complex archaea that bridge the gap between prokaryotes and eukaryotes.</title>
        <authorList>
            <person name="Spang A."/>
            <person name="Saw J.H."/>
            <person name="Jorgensen S.L."/>
            <person name="Zaremba-Niedzwiedzka K."/>
            <person name="Martijn J."/>
            <person name="Lind A.E."/>
            <person name="van Eijk R."/>
            <person name="Schleper C."/>
            <person name="Guy L."/>
            <person name="Ettema T.J."/>
        </authorList>
    </citation>
    <scope>NUCLEOTIDE SEQUENCE</scope>
</reference>
<proteinExistence type="predicted"/>
<dbReference type="InterPro" id="IPR025657">
    <property type="entry name" value="RadC_JAB"/>
</dbReference>
<dbReference type="CDD" id="cd08071">
    <property type="entry name" value="MPN_DUF2466"/>
    <property type="match status" value="1"/>
</dbReference>